<dbReference type="EMBL" id="BARW01000571">
    <property type="protein sequence ID" value="GAI66271.1"/>
    <property type="molecule type" value="Genomic_DNA"/>
</dbReference>
<dbReference type="AlphaFoldDB" id="X1RH01"/>
<dbReference type="Gene3D" id="1.10.3210.10">
    <property type="entry name" value="Hypothetical protein af1432"/>
    <property type="match status" value="1"/>
</dbReference>
<gene>
    <name evidence="1" type="ORF">S12H4_02359</name>
</gene>
<proteinExistence type="predicted"/>
<organism evidence="1">
    <name type="scientific">marine sediment metagenome</name>
    <dbReference type="NCBI Taxonomy" id="412755"/>
    <lineage>
        <taxon>unclassified sequences</taxon>
        <taxon>metagenomes</taxon>
        <taxon>ecological metagenomes</taxon>
    </lineage>
</organism>
<protein>
    <submittedName>
        <fullName evidence="1">Uncharacterized protein</fullName>
    </submittedName>
</protein>
<evidence type="ECO:0000313" key="1">
    <source>
        <dbReference type="EMBL" id="GAI66271.1"/>
    </source>
</evidence>
<name>X1RH01_9ZZZZ</name>
<accession>X1RH01</accession>
<reference evidence="1" key="1">
    <citation type="journal article" date="2014" name="Front. Microbiol.">
        <title>High frequency of phylogenetically diverse reductive dehalogenase-homologous genes in deep subseafloor sedimentary metagenomes.</title>
        <authorList>
            <person name="Kawai M."/>
            <person name="Futagami T."/>
            <person name="Toyoda A."/>
            <person name="Takaki Y."/>
            <person name="Nishi S."/>
            <person name="Hori S."/>
            <person name="Arai W."/>
            <person name="Tsubouchi T."/>
            <person name="Morono Y."/>
            <person name="Uchiyama I."/>
            <person name="Ito T."/>
            <person name="Fujiyama A."/>
            <person name="Inagaki F."/>
            <person name="Takami H."/>
        </authorList>
    </citation>
    <scope>NUCLEOTIDE SEQUENCE</scope>
    <source>
        <strain evidence="1">Expedition CK06-06</strain>
    </source>
</reference>
<sequence>MADKICNVQDVLKNPPVKWSNRQQRDYLIWAEMVIKGLRGVNPDLERMFDELIFTGKQKFGR</sequence>
<comment type="caution">
    <text evidence="1">The sequence shown here is derived from an EMBL/GenBank/DDBJ whole genome shotgun (WGS) entry which is preliminary data.</text>
</comment>